<evidence type="ECO:0000256" key="1">
    <source>
        <dbReference type="SAM" id="Coils"/>
    </source>
</evidence>
<evidence type="ECO:0000256" key="2">
    <source>
        <dbReference type="SAM" id="MobiDB-lite"/>
    </source>
</evidence>
<feature type="coiled-coil region" evidence="1">
    <location>
        <begin position="407"/>
        <end position="444"/>
    </location>
</feature>
<name>A0A078KQD3_9GAMM</name>
<dbReference type="Proteomes" id="UP000044071">
    <property type="component" value="Unassembled WGS sequence"/>
</dbReference>
<evidence type="ECO:0000313" key="4">
    <source>
        <dbReference type="Proteomes" id="UP000044071"/>
    </source>
</evidence>
<accession>A0A078KQD3</accession>
<reference evidence="3 4" key="1">
    <citation type="submission" date="2014-06" db="EMBL/GenBank/DDBJ databases">
        <authorList>
            <person name="Urmite Genomes Urmite Genomes"/>
        </authorList>
    </citation>
    <scope>NUCLEOTIDE SEQUENCE [LARGE SCALE GENOMIC DNA]</scope>
</reference>
<feature type="compositionally biased region" description="Basic and acidic residues" evidence="2">
    <location>
        <begin position="166"/>
        <end position="213"/>
    </location>
</feature>
<feature type="region of interest" description="Disordered" evidence="2">
    <location>
        <begin position="166"/>
        <end position="219"/>
    </location>
</feature>
<proteinExistence type="predicted"/>
<dbReference type="EMBL" id="CCSB01000001">
    <property type="protein sequence ID" value="CDZ76595.1"/>
    <property type="molecule type" value="Genomic_DNA"/>
</dbReference>
<protein>
    <submittedName>
        <fullName evidence="3">Uncharacterized protein</fullName>
    </submittedName>
</protein>
<keyword evidence="4" id="KW-1185">Reference proteome</keyword>
<dbReference type="STRING" id="1034943.BN59_00869"/>
<gene>
    <name evidence="3" type="ORF">BN59_00869</name>
</gene>
<dbReference type="AlphaFoldDB" id="A0A078KQD3"/>
<evidence type="ECO:0000313" key="3">
    <source>
        <dbReference type="EMBL" id="CDZ76595.1"/>
    </source>
</evidence>
<dbReference type="RefSeq" id="WP_043873099.1">
    <property type="nucleotide sequence ID" value="NZ_CCVW01000001.1"/>
</dbReference>
<organism evidence="3 4">
    <name type="scientific">Legionella massiliensis</name>
    <dbReference type="NCBI Taxonomy" id="1034943"/>
    <lineage>
        <taxon>Bacteria</taxon>
        <taxon>Pseudomonadati</taxon>
        <taxon>Pseudomonadota</taxon>
        <taxon>Gammaproteobacteria</taxon>
        <taxon>Legionellales</taxon>
        <taxon>Legionellaceae</taxon>
        <taxon>Legionella</taxon>
    </lineage>
</organism>
<sequence length="548" mass="61755">MWDKTSGLTEAISGVNQVVNDVRKDPDALMLMQMAPYLDKLGISVPEVPDISSILIESLQSLVPNMNILTRTGNYAESIQADVKTKAFAIHQILGILEEHKKISSEQCTRYRKNVFTTAVDSITTIDELKNPINKAGKALDNIKSFFSETVKSLIGEEVKNEIKRSLKGSDKGKPKETENMDTKSTKNRDSKPEVNKKGGKQENQITKEKPPEEENSFWSSFSQVGREVLSFAQVAVATSQLASSLQPTNDFDISKNESYAENIDTYITEKKEIAHLKNVSGAKRVEREKEVDARIDRVANNDLGDDALSRAMLFTEKVLTKVGDVLTPLVTSLTLALSNINQDRISKHKAFAQIAHELNKGGHFNINELQTYQQQLSLQNPQALLERLETLKLDAREKGCNDASFYEDVNAQIKQVEELIQQYKNLENNLSESIQSLRGLKSDIEHYRDERSDSPLRDAWVEFRDIKPETGRTKEVKVSAANHLAEEVQTGKKAYGKYEDLALEEGDLSKKAQAFQKYKTRFQESVKAFDKPELEQEHVTTTTFYKG</sequence>
<keyword evidence="1" id="KW-0175">Coiled coil</keyword>